<evidence type="ECO:0000256" key="1">
    <source>
        <dbReference type="SAM" id="MobiDB-lite"/>
    </source>
</evidence>
<keyword evidence="2" id="KW-0472">Membrane</keyword>
<dbReference type="EMBL" id="JAGISH010000009">
    <property type="protein sequence ID" value="MBP0483990.1"/>
    <property type="molecule type" value="Genomic_DNA"/>
</dbReference>
<evidence type="ECO:0000313" key="3">
    <source>
        <dbReference type="EMBL" id="MBP0483990.1"/>
    </source>
</evidence>
<accession>A0A940MQJ4</accession>
<evidence type="ECO:0000313" key="4">
    <source>
        <dbReference type="Proteomes" id="UP000675940"/>
    </source>
</evidence>
<keyword evidence="4" id="KW-1185">Reference proteome</keyword>
<proteinExistence type="predicted"/>
<name>A0A940MQJ4_9RHOB</name>
<sequence length="80" mass="8285">MAYEAQHSLSSLPLVADRDVTPRGQHDTSDGLGTGSWLGLMVAMVVILAGAVTVYLGPPVEAVGTLPAPVETQQVAQITE</sequence>
<keyword evidence="2" id="KW-1133">Transmembrane helix</keyword>
<feature type="compositionally biased region" description="Basic and acidic residues" evidence="1">
    <location>
        <begin position="16"/>
        <end position="29"/>
    </location>
</feature>
<reference evidence="3" key="1">
    <citation type="submission" date="2021-03" db="EMBL/GenBank/DDBJ databases">
        <title>Sagittula salina sp. nov. strain M10.9X isolated from the marine waste.</title>
        <authorList>
            <person name="Satari L."/>
            <person name="Molina-Menor E."/>
            <person name="Vidal-Verdu A."/>
            <person name="Pascual J."/>
            <person name="Pereto J."/>
            <person name="Porcar M."/>
        </authorList>
    </citation>
    <scope>NUCLEOTIDE SEQUENCE</scope>
    <source>
        <strain evidence="3">M10.9X</strain>
    </source>
</reference>
<feature type="region of interest" description="Disordered" evidence="1">
    <location>
        <begin position="1"/>
        <end position="29"/>
    </location>
</feature>
<evidence type="ECO:0000256" key="2">
    <source>
        <dbReference type="SAM" id="Phobius"/>
    </source>
</evidence>
<protein>
    <submittedName>
        <fullName evidence="3">Uncharacterized protein</fullName>
    </submittedName>
</protein>
<comment type="caution">
    <text evidence="3">The sequence shown here is derived from an EMBL/GenBank/DDBJ whole genome shotgun (WGS) entry which is preliminary data.</text>
</comment>
<organism evidence="3 4">
    <name type="scientific">Sagittula salina</name>
    <dbReference type="NCBI Taxonomy" id="2820268"/>
    <lineage>
        <taxon>Bacteria</taxon>
        <taxon>Pseudomonadati</taxon>
        <taxon>Pseudomonadota</taxon>
        <taxon>Alphaproteobacteria</taxon>
        <taxon>Rhodobacterales</taxon>
        <taxon>Roseobacteraceae</taxon>
        <taxon>Sagittula</taxon>
    </lineage>
</organism>
<dbReference type="Proteomes" id="UP000675940">
    <property type="component" value="Unassembled WGS sequence"/>
</dbReference>
<dbReference type="RefSeq" id="WP_209361938.1">
    <property type="nucleotide sequence ID" value="NZ_JAGISH010000009.1"/>
</dbReference>
<dbReference type="AlphaFoldDB" id="A0A940MQJ4"/>
<gene>
    <name evidence="3" type="ORF">J5474_16030</name>
</gene>
<feature type="transmembrane region" description="Helical" evidence="2">
    <location>
        <begin position="37"/>
        <end position="56"/>
    </location>
</feature>
<keyword evidence="2" id="KW-0812">Transmembrane</keyword>